<dbReference type="PANTHER" id="PTHR36302:SF1">
    <property type="entry name" value="COPPER CHAPERONE PCU(A)C"/>
    <property type="match status" value="1"/>
</dbReference>
<protein>
    <recommendedName>
        <fullName evidence="4">Copper(I)-binding protein</fullName>
    </recommendedName>
</protein>
<dbReference type="InterPro" id="IPR007410">
    <property type="entry name" value="LpqE-like"/>
</dbReference>
<dbReference type="InterPro" id="IPR036182">
    <property type="entry name" value="PCuAC_sf"/>
</dbReference>
<reference evidence="3" key="1">
    <citation type="submission" date="2017-04" db="EMBL/GenBank/DDBJ databases">
        <authorList>
            <person name="Varghese N."/>
            <person name="Submissions S."/>
        </authorList>
    </citation>
    <scope>NUCLEOTIDE SEQUENCE [LARGE SCALE GENOMIC DNA]</scope>
    <source>
        <strain evidence="3">RKEM611</strain>
    </source>
</reference>
<dbReference type="Gene3D" id="2.60.40.1890">
    <property type="entry name" value="PCu(A)C copper chaperone"/>
    <property type="match status" value="1"/>
</dbReference>
<evidence type="ECO:0000313" key="2">
    <source>
        <dbReference type="EMBL" id="SMF78941.1"/>
    </source>
</evidence>
<name>A0A1Y6CPE1_9BACT</name>
<gene>
    <name evidence="2" type="ORF">SAMN06296036_13313</name>
</gene>
<keyword evidence="1" id="KW-0732">Signal</keyword>
<dbReference type="InterPro" id="IPR058248">
    <property type="entry name" value="Lxx211020-like"/>
</dbReference>
<evidence type="ECO:0000256" key="1">
    <source>
        <dbReference type="SAM" id="SignalP"/>
    </source>
</evidence>
<dbReference type="EMBL" id="FWZT01000033">
    <property type="protein sequence ID" value="SMF78941.1"/>
    <property type="molecule type" value="Genomic_DNA"/>
</dbReference>
<dbReference type="SUPFAM" id="SSF110087">
    <property type="entry name" value="DR1885-like metal-binding protein"/>
    <property type="match status" value="1"/>
</dbReference>
<evidence type="ECO:0000313" key="3">
    <source>
        <dbReference type="Proteomes" id="UP000192907"/>
    </source>
</evidence>
<sequence length="138" mass="14640">MFHCLAAFFVSLVISSSALGSIKVSKSWAREMPPGSSVTAIYLQIANQGKTAVALKSVSSPIGKAEIHETKMEDGMMSMEPISSATLGPGKTLTLSPKGLHIMILGVSKPLRQGDVIPLTLSFETAHTINIKVPVKSY</sequence>
<evidence type="ECO:0008006" key="4">
    <source>
        <dbReference type="Google" id="ProtNLM"/>
    </source>
</evidence>
<organism evidence="2 3">
    <name type="scientific">Pseudobacteriovorax antillogorgiicola</name>
    <dbReference type="NCBI Taxonomy" id="1513793"/>
    <lineage>
        <taxon>Bacteria</taxon>
        <taxon>Pseudomonadati</taxon>
        <taxon>Bdellovibrionota</taxon>
        <taxon>Oligoflexia</taxon>
        <taxon>Oligoflexales</taxon>
        <taxon>Pseudobacteriovoracaceae</taxon>
        <taxon>Pseudobacteriovorax</taxon>
    </lineage>
</organism>
<dbReference type="OrthoDB" id="5298139at2"/>
<dbReference type="Pfam" id="PF04314">
    <property type="entry name" value="PCuAC"/>
    <property type="match status" value="1"/>
</dbReference>
<accession>A0A1Y6CPE1</accession>
<keyword evidence="3" id="KW-1185">Reference proteome</keyword>
<dbReference type="AlphaFoldDB" id="A0A1Y6CPE1"/>
<proteinExistence type="predicted"/>
<dbReference type="Proteomes" id="UP000192907">
    <property type="component" value="Unassembled WGS sequence"/>
</dbReference>
<dbReference type="RefSeq" id="WP_132325551.1">
    <property type="nucleotide sequence ID" value="NZ_FWZT01000033.1"/>
</dbReference>
<feature type="chain" id="PRO_5012848243" description="Copper(I)-binding protein" evidence="1">
    <location>
        <begin position="21"/>
        <end position="138"/>
    </location>
</feature>
<feature type="signal peptide" evidence="1">
    <location>
        <begin position="1"/>
        <end position="20"/>
    </location>
</feature>
<dbReference type="PANTHER" id="PTHR36302">
    <property type="entry name" value="BLR7088 PROTEIN"/>
    <property type="match status" value="1"/>
</dbReference>
<dbReference type="STRING" id="1513793.SAMN06296036_13313"/>